<evidence type="ECO:0000313" key="3">
    <source>
        <dbReference type="Proteomes" id="UP000324101"/>
    </source>
</evidence>
<dbReference type="EMBL" id="CP029189">
    <property type="protein sequence ID" value="QES56669.1"/>
    <property type="molecule type" value="Genomic_DNA"/>
</dbReference>
<keyword evidence="1" id="KW-0472">Membrane</keyword>
<dbReference type="Proteomes" id="UP000324101">
    <property type="component" value="Chromosome"/>
</dbReference>
<keyword evidence="1" id="KW-0812">Transmembrane</keyword>
<feature type="transmembrane region" description="Helical" evidence="1">
    <location>
        <begin position="36"/>
        <end position="55"/>
    </location>
</feature>
<sequence length="61" mass="6469">MWAAGATRQEALAALTDAMVDAQLKNTKELGIRSRAYRVAVLLLLAQVLVLVAAITQSSVS</sequence>
<proteinExistence type="predicted"/>
<protein>
    <submittedName>
        <fullName evidence="2">Uncharacterized protein</fullName>
    </submittedName>
</protein>
<organism evidence="2 3">
    <name type="scientific">Streptomyces venezuelae</name>
    <dbReference type="NCBI Taxonomy" id="54571"/>
    <lineage>
        <taxon>Bacteria</taxon>
        <taxon>Bacillati</taxon>
        <taxon>Actinomycetota</taxon>
        <taxon>Actinomycetes</taxon>
        <taxon>Kitasatosporales</taxon>
        <taxon>Streptomycetaceae</taxon>
        <taxon>Streptomyces</taxon>
    </lineage>
</organism>
<evidence type="ECO:0000313" key="2">
    <source>
        <dbReference type="EMBL" id="QES56669.1"/>
    </source>
</evidence>
<reference evidence="2 3" key="1">
    <citation type="submission" date="2018-05" db="EMBL/GenBank/DDBJ databases">
        <title>Streptomyces venezuelae.</title>
        <authorList>
            <person name="Kim W."/>
            <person name="Lee N."/>
            <person name="Cho B.-K."/>
        </authorList>
    </citation>
    <scope>NUCLEOTIDE SEQUENCE [LARGE SCALE GENOMIC DNA]</scope>
    <source>
        <strain evidence="2 3">ATCC 21018</strain>
    </source>
</reference>
<name>A0A5P2DVG7_STRVZ</name>
<accession>A0A5P2DVG7</accession>
<evidence type="ECO:0000256" key="1">
    <source>
        <dbReference type="SAM" id="Phobius"/>
    </source>
</evidence>
<gene>
    <name evidence="2" type="ORF">DEJ51_22860</name>
</gene>
<keyword evidence="1" id="KW-1133">Transmembrane helix</keyword>
<dbReference type="AlphaFoldDB" id="A0A5P2DVG7"/>